<feature type="transmembrane region" description="Helical" evidence="8">
    <location>
        <begin position="404"/>
        <end position="424"/>
    </location>
</feature>
<evidence type="ECO:0000256" key="8">
    <source>
        <dbReference type="SAM" id="Phobius"/>
    </source>
</evidence>
<comment type="subcellular location">
    <subcellularLocation>
        <location evidence="1">Cell membrane</location>
        <topology evidence="1">Multi-pass membrane protein</topology>
    </subcellularLocation>
</comment>
<evidence type="ECO:0000256" key="1">
    <source>
        <dbReference type="ARBA" id="ARBA00004651"/>
    </source>
</evidence>
<feature type="transmembrane region" description="Helical" evidence="8">
    <location>
        <begin position="63"/>
        <end position="83"/>
    </location>
</feature>
<feature type="transmembrane region" description="Helical" evidence="8">
    <location>
        <begin position="371"/>
        <end position="392"/>
    </location>
</feature>
<accession>A0A6J6FTY8</accession>
<evidence type="ECO:0000256" key="5">
    <source>
        <dbReference type="ARBA" id="ARBA00022984"/>
    </source>
</evidence>
<dbReference type="HAMAP" id="MF_02078">
    <property type="entry name" value="MurJ_MviN"/>
    <property type="match status" value="1"/>
</dbReference>
<evidence type="ECO:0000313" key="9">
    <source>
        <dbReference type="EMBL" id="CAB4591810.1"/>
    </source>
</evidence>
<feature type="transmembrane region" description="Helical" evidence="8">
    <location>
        <begin position="430"/>
        <end position="451"/>
    </location>
</feature>
<gene>
    <name evidence="9" type="ORF">UFOPK1762_01386</name>
</gene>
<evidence type="ECO:0000256" key="7">
    <source>
        <dbReference type="ARBA" id="ARBA00023136"/>
    </source>
</evidence>
<dbReference type="GO" id="GO:0005886">
    <property type="term" value="C:plasma membrane"/>
    <property type="evidence" value="ECO:0007669"/>
    <property type="project" value="UniProtKB-SubCell"/>
</dbReference>
<dbReference type="PANTHER" id="PTHR47019">
    <property type="entry name" value="LIPID II FLIPPASE MURJ"/>
    <property type="match status" value="1"/>
</dbReference>
<feature type="transmembrane region" description="Helical" evidence="8">
    <location>
        <begin position="95"/>
        <end position="119"/>
    </location>
</feature>
<sequence length="529" mass="56627">MSSSADDVTTQRTRHLVRSSAVVALGTGLSRLTGFLRVGVMAYAIGATALAEAYNLANNTPNLLYDLVLGGILSATLVPVVVAHTGRDDNRGIDALATVISVVLVVATVIGIALAPIIIRLYNLSSSSADAATQAKIAVPLLMMFAPQILFYGLTSLGTALLNARRSFAVPAFAPVLNNVVVICLFLALPHLANDKALTFDQVSHDTGLLLLLGFGTTAGLLAMTLVLWPAMRSAGIRLRWNFDLRDPAVREVGRLSGWTFGYVVSNLIAYGIIQTLANGVDGVSIYAYAWLFFQLPYGLWTVSVMTSYTPELSALHAAADTSGLRRRFSSGLRLVLVLALPATIGMILLAGPIVRLVLEHGEFTQANADTTANTLIAFLYGLPAFSLFLFAMRGFYAQRDTRFPFYINAAETVLALTIAFSVVDRFGVVGLGASGSVAYSVFAVIALLLLHRRIGRFLDAATITTIAKLVLSSAVMGFIVWAFLHFTNLSDLSTLVCAALLGICVYAASLFVLRVDEARITADRLLRR</sequence>
<evidence type="ECO:0000256" key="4">
    <source>
        <dbReference type="ARBA" id="ARBA00022960"/>
    </source>
</evidence>
<keyword evidence="5" id="KW-0573">Peptidoglycan synthesis</keyword>
<dbReference type="NCBIfam" id="TIGR01695">
    <property type="entry name" value="murJ_mviN"/>
    <property type="match status" value="1"/>
</dbReference>
<dbReference type="PRINTS" id="PR01806">
    <property type="entry name" value="VIRFACTRMVIN"/>
</dbReference>
<dbReference type="InterPro" id="IPR004268">
    <property type="entry name" value="MurJ"/>
</dbReference>
<reference evidence="9" key="1">
    <citation type="submission" date="2020-05" db="EMBL/GenBank/DDBJ databases">
        <authorList>
            <person name="Chiriac C."/>
            <person name="Salcher M."/>
            <person name="Ghai R."/>
            <person name="Kavagutti S V."/>
        </authorList>
    </citation>
    <scope>NUCLEOTIDE SEQUENCE</scope>
</reference>
<keyword evidence="3 8" id="KW-0812">Transmembrane</keyword>
<protein>
    <submittedName>
        <fullName evidence="9">Unannotated protein</fullName>
    </submittedName>
</protein>
<feature type="transmembrane region" description="Helical" evidence="8">
    <location>
        <begin position="139"/>
        <end position="161"/>
    </location>
</feature>
<dbReference type="GO" id="GO:0034204">
    <property type="term" value="P:lipid translocation"/>
    <property type="evidence" value="ECO:0007669"/>
    <property type="project" value="TreeGrafter"/>
</dbReference>
<keyword evidence="4" id="KW-0133">Cell shape</keyword>
<dbReference type="CDD" id="cd13123">
    <property type="entry name" value="MATE_MurJ_like"/>
    <property type="match status" value="1"/>
</dbReference>
<evidence type="ECO:0000256" key="2">
    <source>
        <dbReference type="ARBA" id="ARBA00022475"/>
    </source>
</evidence>
<evidence type="ECO:0000256" key="3">
    <source>
        <dbReference type="ARBA" id="ARBA00022692"/>
    </source>
</evidence>
<dbReference type="GO" id="GO:0008360">
    <property type="term" value="P:regulation of cell shape"/>
    <property type="evidence" value="ECO:0007669"/>
    <property type="project" value="UniProtKB-KW"/>
</dbReference>
<dbReference type="AlphaFoldDB" id="A0A6J6FTY8"/>
<dbReference type="EMBL" id="CAEZTY010000059">
    <property type="protein sequence ID" value="CAB4591810.1"/>
    <property type="molecule type" value="Genomic_DNA"/>
</dbReference>
<feature type="transmembrane region" description="Helical" evidence="8">
    <location>
        <begin position="209"/>
        <end position="232"/>
    </location>
</feature>
<feature type="transmembrane region" description="Helical" evidence="8">
    <location>
        <begin position="286"/>
        <end position="306"/>
    </location>
</feature>
<evidence type="ECO:0000256" key="6">
    <source>
        <dbReference type="ARBA" id="ARBA00022989"/>
    </source>
</evidence>
<proteinExistence type="inferred from homology"/>
<keyword evidence="6 8" id="KW-1133">Transmembrane helix</keyword>
<feature type="transmembrane region" description="Helical" evidence="8">
    <location>
        <begin position="463"/>
        <end position="487"/>
    </location>
</feature>
<dbReference type="InterPro" id="IPR051050">
    <property type="entry name" value="Lipid_II_flippase_MurJ/MviN"/>
</dbReference>
<dbReference type="PIRSF" id="PIRSF002869">
    <property type="entry name" value="MviN"/>
    <property type="match status" value="1"/>
</dbReference>
<feature type="transmembrane region" description="Helical" evidence="8">
    <location>
        <begin position="493"/>
        <end position="514"/>
    </location>
</feature>
<keyword evidence="2" id="KW-1003">Cell membrane</keyword>
<organism evidence="9">
    <name type="scientific">freshwater metagenome</name>
    <dbReference type="NCBI Taxonomy" id="449393"/>
    <lineage>
        <taxon>unclassified sequences</taxon>
        <taxon>metagenomes</taxon>
        <taxon>ecological metagenomes</taxon>
    </lineage>
</organism>
<dbReference type="GO" id="GO:0009252">
    <property type="term" value="P:peptidoglycan biosynthetic process"/>
    <property type="evidence" value="ECO:0007669"/>
    <property type="project" value="UniProtKB-KW"/>
</dbReference>
<feature type="transmembrane region" description="Helical" evidence="8">
    <location>
        <begin position="335"/>
        <end position="359"/>
    </location>
</feature>
<dbReference type="Pfam" id="PF03023">
    <property type="entry name" value="MurJ"/>
    <property type="match status" value="1"/>
</dbReference>
<dbReference type="GO" id="GO:0015648">
    <property type="term" value="F:lipid-linked peptidoglycan transporter activity"/>
    <property type="evidence" value="ECO:0007669"/>
    <property type="project" value="TreeGrafter"/>
</dbReference>
<dbReference type="PANTHER" id="PTHR47019:SF1">
    <property type="entry name" value="LIPID II FLIPPASE MURJ"/>
    <property type="match status" value="1"/>
</dbReference>
<keyword evidence="7 8" id="KW-0472">Membrane</keyword>
<name>A0A6J6FTY8_9ZZZZ</name>
<feature type="transmembrane region" description="Helical" evidence="8">
    <location>
        <begin position="168"/>
        <end position="189"/>
    </location>
</feature>
<feature type="transmembrane region" description="Helical" evidence="8">
    <location>
        <begin position="253"/>
        <end position="274"/>
    </location>
</feature>